<organism evidence="1 2">
    <name type="scientific">Maribacter polysiphoniae</name>
    <dbReference type="NCBI Taxonomy" id="429344"/>
    <lineage>
        <taxon>Bacteria</taxon>
        <taxon>Pseudomonadati</taxon>
        <taxon>Bacteroidota</taxon>
        <taxon>Flavobacteriia</taxon>
        <taxon>Flavobacteriales</taxon>
        <taxon>Flavobacteriaceae</taxon>
        <taxon>Maribacter</taxon>
    </lineage>
</organism>
<keyword evidence="2" id="KW-1185">Reference proteome</keyword>
<dbReference type="Proteomes" id="UP000651837">
    <property type="component" value="Unassembled WGS sequence"/>
</dbReference>
<protein>
    <submittedName>
        <fullName evidence="1">Uncharacterized protein</fullName>
    </submittedName>
</protein>
<accession>A0ABR7W629</accession>
<name>A0ABR7W629_9FLAO</name>
<evidence type="ECO:0000313" key="2">
    <source>
        <dbReference type="Proteomes" id="UP000651837"/>
    </source>
</evidence>
<reference evidence="1 2" key="1">
    <citation type="submission" date="2020-07" db="EMBL/GenBank/DDBJ databases">
        <title>The draft genome sequence of Maribacter polysiphoniae KCTC 22021.</title>
        <authorList>
            <person name="Mu L."/>
        </authorList>
    </citation>
    <scope>NUCLEOTIDE SEQUENCE [LARGE SCALE GENOMIC DNA]</scope>
    <source>
        <strain evidence="1 2">KCTC 22021</strain>
    </source>
</reference>
<sequence>MAGDIIHAGVPIPAIGDIYDSLIAVTDMYFPRHNNSSFQPLVTTNGKIPAIVLAHTFVGLLICEEANRGDRWFSRIVRMDESKSKALGAAMPIAYFATKNFPWGVEMSKQASRNLTL</sequence>
<dbReference type="RefSeq" id="WP_109655180.1">
    <property type="nucleotide sequence ID" value="NZ_JACWLN010000024.1"/>
</dbReference>
<proteinExistence type="predicted"/>
<gene>
    <name evidence="1" type="ORF">HZY62_21775</name>
</gene>
<comment type="caution">
    <text evidence="1">The sequence shown here is derived from an EMBL/GenBank/DDBJ whole genome shotgun (WGS) entry which is preliminary data.</text>
</comment>
<dbReference type="EMBL" id="JACWLN010000024">
    <property type="protein sequence ID" value="MBD1263230.1"/>
    <property type="molecule type" value="Genomic_DNA"/>
</dbReference>
<evidence type="ECO:0000313" key="1">
    <source>
        <dbReference type="EMBL" id="MBD1263230.1"/>
    </source>
</evidence>